<reference evidence="6 7" key="1">
    <citation type="submission" date="2025-04" db="UniProtKB">
        <authorList>
            <consortium name="RefSeq"/>
        </authorList>
    </citation>
    <scope>IDENTIFICATION</scope>
    <source>
        <tissue evidence="6 7">Spleen</tissue>
    </source>
</reference>
<dbReference type="RefSeq" id="XP_020848819.1">
    <property type="nucleotide sequence ID" value="XM_020993160.1"/>
</dbReference>
<dbReference type="Pfam" id="PF17743">
    <property type="entry name" value="DUF5580"/>
    <property type="match status" value="1"/>
</dbReference>
<evidence type="ECO:0000313" key="7">
    <source>
        <dbReference type="RefSeq" id="XP_020848816.1"/>
    </source>
</evidence>
<evidence type="ECO:0000313" key="11">
    <source>
        <dbReference type="RefSeq" id="XP_020848820.1"/>
    </source>
</evidence>
<dbReference type="Pfam" id="PF20743">
    <property type="entry name" value="DUF5580_C"/>
    <property type="match status" value="1"/>
</dbReference>
<dbReference type="PANTHER" id="PTHR34830:SF1">
    <property type="entry name" value="GENE 12695-RELATED"/>
    <property type="match status" value="1"/>
</dbReference>
<dbReference type="RefSeq" id="XP_020848816.1">
    <property type="nucleotide sequence ID" value="XM_020993157.1"/>
</dbReference>
<feature type="region of interest" description="Disordered" evidence="1">
    <location>
        <begin position="383"/>
        <end position="449"/>
    </location>
</feature>
<accession>A0A6P5KSS8</accession>
<evidence type="ECO:0000259" key="3">
    <source>
        <dbReference type="Pfam" id="PF20742"/>
    </source>
</evidence>
<organism evidence="5 11">
    <name type="scientific">Phascolarctos cinereus</name>
    <name type="common">Koala</name>
    <dbReference type="NCBI Taxonomy" id="38626"/>
    <lineage>
        <taxon>Eukaryota</taxon>
        <taxon>Metazoa</taxon>
        <taxon>Chordata</taxon>
        <taxon>Craniata</taxon>
        <taxon>Vertebrata</taxon>
        <taxon>Euteleostomi</taxon>
        <taxon>Mammalia</taxon>
        <taxon>Metatheria</taxon>
        <taxon>Diprotodontia</taxon>
        <taxon>Phascolarctidae</taxon>
        <taxon>Phascolarctos</taxon>
    </lineage>
</organism>
<dbReference type="RefSeq" id="XP_020848817.1">
    <property type="nucleotide sequence ID" value="XM_020993158.1"/>
</dbReference>
<evidence type="ECO:0000313" key="9">
    <source>
        <dbReference type="RefSeq" id="XP_020848818.1"/>
    </source>
</evidence>
<feature type="compositionally biased region" description="Basic and acidic residues" evidence="1">
    <location>
        <begin position="431"/>
        <end position="440"/>
    </location>
</feature>
<dbReference type="GeneID" id="110212971"/>
<feature type="compositionally biased region" description="Basic and acidic residues" evidence="1">
    <location>
        <begin position="88"/>
        <end position="102"/>
    </location>
</feature>
<dbReference type="KEGG" id="pcw:110212971"/>
<proteinExistence type="predicted"/>
<evidence type="ECO:0000313" key="6">
    <source>
        <dbReference type="RefSeq" id="XP_020848814.1"/>
    </source>
</evidence>
<name>A0A6P5KSS8_PHACI</name>
<feature type="domain" description="DUF5580" evidence="2">
    <location>
        <begin position="166"/>
        <end position="258"/>
    </location>
</feature>
<dbReference type="AlphaFoldDB" id="A0A6P5KSS8"/>
<evidence type="ECO:0000313" key="8">
    <source>
        <dbReference type="RefSeq" id="XP_020848817.1"/>
    </source>
</evidence>
<evidence type="ECO:0000313" key="10">
    <source>
        <dbReference type="RefSeq" id="XP_020848819.1"/>
    </source>
</evidence>
<feature type="domain" description="DUF5580" evidence="4">
    <location>
        <begin position="461"/>
        <end position="535"/>
    </location>
</feature>
<dbReference type="PANTHER" id="PTHR34830">
    <property type="entry name" value="SIMILAR TO HYPOTHETICAL PROTEIN MGC34837"/>
    <property type="match status" value="1"/>
</dbReference>
<feature type="compositionally biased region" description="Polar residues" evidence="1">
    <location>
        <begin position="41"/>
        <end position="53"/>
    </location>
</feature>
<dbReference type="CTD" id="109307540"/>
<feature type="compositionally biased region" description="Basic and acidic residues" evidence="1">
    <location>
        <begin position="402"/>
        <end position="421"/>
    </location>
</feature>
<evidence type="ECO:0000259" key="2">
    <source>
        <dbReference type="Pfam" id="PF17743"/>
    </source>
</evidence>
<keyword evidence="5" id="KW-1185">Reference proteome</keyword>
<dbReference type="RefSeq" id="XP_020848814.1">
    <property type="nucleotide sequence ID" value="XM_020993155.1"/>
</dbReference>
<evidence type="ECO:0000259" key="4">
    <source>
        <dbReference type="Pfam" id="PF20743"/>
    </source>
</evidence>
<dbReference type="InterPro" id="IPR048316">
    <property type="entry name" value="DUF5580_N"/>
</dbReference>
<feature type="domain" description="DUF5580" evidence="3">
    <location>
        <begin position="291"/>
        <end position="383"/>
    </location>
</feature>
<dbReference type="Proteomes" id="UP000515140">
    <property type="component" value="Unplaced"/>
</dbReference>
<dbReference type="RefSeq" id="XP_020848818.1">
    <property type="nucleotide sequence ID" value="XM_020993159.1"/>
</dbReference>
<dbReference type="Pfam" id="PF20742">
    <property type="entry name" value="DUF5580_M"/>
    <property type="match status" value="1"/>
</dbReference>
<dbReference type="InterPro" id="IPR011992">
    <property type="entry name" value="EF-hand-dom_pair"/>
</dbReference>
<gene>
    <name evidence="6 7 8 9 10 11" type="primary">CUNH1orf87</name>
</gene>
<dbReference type="InterPro" id="IPR040774">
    <property type="entry name" value="DUF5580"/>
</dbReference>
<feature type="region of interest" description="Disordered" evidence="1">
    <location>
        <begin position="41"/>
        <end position="104"/>
    </location>
</feature>
<evidence type="ECO:0000256" key="1">
    <source>
        <dbReference type="SAM" id="MobiDB-lite"/>
    </source>
</evidence>
<dbReference type="InterPro" id="IPR049246">
    <property type="entry name" value="DUF5580_M"/>
</dbReference>
<evidence type="ECO:0000313" key="5">
    <source>
        <dbReference type="Proteomes" id="UP000515140"/>
    </source>
</evidence>
<protein>
    <submittedName>
        <fullName evidence="6 7">Uncharacterized protein C1orf87 homolog isoform X1</fullName>
    </submittedName>
</protein>
<dbReference type="GeneTree" id="ENSGT00390000008678"/>
<sequence>MSSSWDTPYRRAPMPETVVKIIGSKHYRFLVEKPKTSLMSSLSQVKENTTTKAQPELGPLVPQHGRQFGENPPALNSPADPKVQFSPDCRERNKGGKEEDKPGLVGAGSGILKWANAQCSSVPSGDQSLSYLHGLPKPSPIDCTLEHMSRNGPGGLESLGLRSSEDESLLAIVGREFKVHPPSYDLLDNLEKELKVLDPISSGLLLQSQLSRLLVKHEVPLQLPTVKLLFQRFTQTRYSELINYKKLLWFLRLAASNETQRSESLVDDIPVKMEEINDLDRSSSSETSDNLTGLLRSALKTFKGKLNIENLHLSFHKEDQPFSGHLPPSKVKAICEQHGLSLSPSLMGALCSHQDLNVQDEIKWQKLMEFLIKASLDEASPLPKAAGTKKEEVPSTVLAVRGSEKTESPTENLKHTEDREPPPANPAPETRASKRSEASRKIQPASQPYLSQLRNEEVQRETWMDRFRKLENALYLCDVNNTGVLEKERAKRLMHNYNLIYNLALSPLKIDQAARRFRQGENLLLEPALRYLKEL</sequence>
<dbReference type="RefSeq" id="XP_020848820.1">
    <property type="nucleotide sequence ID" value="XM_020993161.1"/>
</dbReference>
<dbReference type="InterPro" id="IPR049247">
    <property type="entry name" value="DUF5580_C"/>
</dbReference>
<dbReference type="SUPFAM" id="SSF47473">
    <property type="entry name" value="EF-hand"/>
    <property type="match status" value="1"/>
</dbReference>